<reference evidence="3 4" key="1">
    <citation type="submission" date="2016-11" db="EMBL/GenBank/DDBJ databases">
        <authorList>
            <person name="Jaros S."/>
            <person name="Januszkiewicz K."/>
            <person name="Wedrychowicz H."/>
        </authorList>
    </citation>
    <scope>NUCLEOTIDE SEQUENCE [LARGE SCALE GENOMIC DNA]</scope>
    <source>
        <strain evidence="3 4">DSM 22153</strain>
    </source>
</reference>
<keyword evidence="4" id="KW-1185">Reference proteome</keyword>
<sequence>MRFLPAAATVLIVSAALAGCSTVSGNGQASSWAGSSGVAEAEASTAISVLLNNEFGQALDVSDHKAVAEAQRQALRSQGVGNAVAWQNSTTGRSGQVRPGPIYQVNDTTCREFVHEMNLSTRHLVSRGTACRQDDGSWKTLG</sequence>
<evidence type="ECO:0000259" key="2">
    <source>
        <dbReference type="Pfam" id="PF16998"/>
    </source>
</evidence>
<dbReference type="OrthoDB" id="5402098at2"/>
<organism evidence="3 4">
    <name type="scientific">Roseibium suaedae</name>
    <dbReference type="NCBI Taxonomy" id="735517"/>
    <lineage>
        <taxon>Bacteria</taxon>
        <taxon>Pseudomonadati</taxon>
        <taxon>Pseudomonadota</taxon>
        <taxon>Alphaproteobacteria</taxon>
        <taxon>Hyphomicrobiales</taxon>
        <taxon>Stappiaceae</taxon>
        <taxon>Roseibium</taxon>
    </lineage>
</organism>
<dbReference type="AlphaFoldDB" id="A0A1M7CE02"/>
<feature type="signal peptide" evidence="1">
    <location>
        <begin position="1"/>
        <end position="18"/>
    </location>
</feature>
<dbReference type="InterPro" id="IPR016364">
    <property type="entry name" value="Surface_antigen_Rickettsia"/>
</dbReference>
<dbReference type="RefSeq" id="WP_073009884.1">
    <property type="nucleotide sequence ID" value="NZ_FRBW01000001.1"/>
</dbReference>
<dbReference type="Pfam" id="PF16998">
    <property type="entry name" value="17kDa_Anti_2"/>
    <property type="match status" value="1"/>
</dbReference>
<name>A0A1M7CE02_9HYPH</name>
<evidence type="ECO:0000313" key="4">
    <source>
        <dbReference type="Proteomes" id="UP000186002"/>
    </source>
</evidence>
<protein>
    <submittedName>
        <fullName evidence="3">Surface antigen</fullName>
    </submittedName>
</protein>
<evidence type="ECO:0000256" key="1">
    <source>
        <dbReference type="SAM" id="SignalP"/>
    </source>
</evidence>
<evidence type="ECO:0000313" key="3">
    <source>
        <dbReference type="EMBL" id="SHL65484.1"/>
    </source>
</evidence>
<keyword evidence="1" id="KW-0732">Signal</keyword>
<dbReference type="Proteomes" id="UP000186002">
    <property type="component" value="Unassembled WGS sequence"/>
</dbReference>
<dbReference type="PROSITE" id="PS51257">
    <property type="entry name" value="PROKAR_LIPOPROTEIN"/>
    <property type="match status" value="1"/>
</dbReference>
<dbReference type="InterPro" id="IPR032635">
    <property type="entry name" value="Anti_2"/>
</dbReference>
<accession>A0A1M7CE02</accession>
<dbReference type="PIRSF" id="PIRSF002721">
    <property type="entry name" value="Surface_antigen_Rickettsia"/>
    <property type="match status" value="1"/>
</dbReference>
<gene>
    <name evidence="3" type="ORF">SAMN05444272_1139</name>
</gene>
<feature type="chain" id="PRO_5012341948" evidence="1">
    <location>
        <begin position="19"/>
        <end position="142"/>
    </location>
</feature>
<proteinExistence type="predicted"/>
<feature type="domain" description="Surface antigen" evidence="2">
    <location>
        <begin position="53"/>
        <end position="139"/>
    </location>
</feature>
<dbReference type="EMBL" id="FRBW01000001">
    <property type="protein sequence ID" value="SHL65484.1"/>
    <property type="molecule type" value="Genomic_DNA"/>
</dbReference>
<dbReference type="STRING" id="735517.SAMN05444272_1139"/>